<feature type="coiled-coil region" evidence="1">
    <location>
        <begin position="123"/>
        <end position="150"/>
    </location>
</feature>
<dbReference type="EMBL" id="BORT01000001">
    <property type="protein sequence ID" value="GIO45681.1"/>
    <property type="molecule type" value="Genomic_DNA"/>
</dbReference>
<dbReference type="Pfam" id="PF10400">
    <property type="entry name" value="Vir_act_alpha_C"/>
    <property type="match status" value="1"/>
</dbReference>
<gene>
    <name evidence="4" type="ORF">J34TS1_04460</name>
</gene>
<dbReference type="InterPro" id="IPR018309">
    <property type="entry name" value="Tscrpt_reg_PadR_C"/>
</dbReference>
<organism evidence="4 5">
    <name type="scientific">Paenibacillus azoreducens</name>
    <dbReference type="NCBI Taxonomy" id="116718"/>
    <lineage>
        <taxon>Bacteria</taxon>
        <taxon>Bacillati</taxon>
        <taxon>Bacillota</taxon>
        <taxon>Bacilli</taxon>
        <taxon>Bacillales</taxon>
        <taxon>Paenibacillaceae</taxon>
        <taxon>Paenibacillus</taxon>
    </lineage>
</organism>
<evidence type="ECO:0000259" key="3">
    <source>
        <dbReference type="Pfam" id="PF10400"/>
    </source>
</evidence>
<reference evidence="4 5" key="1">
    <citation type="submission" date="2021-03" db="EMBL/GenBank/DDBJ databases">
        <title>Antimicrobial resistance genes in bacteria isolated from Japanese honey, and their potential for conferring macrolide and lincosamide resistance in the American foulbrood pathogen Paenibacillus larvae.</title>
        <authorList>
            <person name="Okamoto M."/>
            <person name="Kumagai M."/>
            <person name="Kanamori H."/>
            <person name="Takamatsu D."/>
        </authorList>
    </citation>
    <scope>NUCLEOTIDE SEQUENCE [LARGE SCALE GENOMIC DNA]</scope>
    <source>
        <strain evidence="4 5">J34TS1</strain>
    </source>
</reference>
<dbReference type="Proteomes" id="UP000682811">
    <property type="component" value="Unassembled WGS sequence"/>
</dbReference>
<feature type="domain" description="Transcription regulator PadR N-terminal" evidence="2">
    <location>
        <begin position="18"/>
        <end position="92"/>
    </location>
</feature>
<dbReference type="Gene3D" id="1.10.10.10">
    <property type="entry name" value="Winged helix-like DNA-binding domain superfamily/Winged helix DNA-binding domain"/>
    <property type="match status" value="1"/>
</dbReference>
<sequence length="196" mass="22912">MYVNLREENFMNNIQYTLLGLLAREPLSGYEMKQQINNRIAHFYKINNNQLYPSLSKLEDAGFIELQAIEQDSYRPPRKIYRITTSGIDALKAWVLELPEIGDHDTFLLKQYSAWLVRPDALIGLLEKNKEQHERTLEDYKEKISSFQEKDPDVSDPLFSTISVIEMGIAIEEASIIWCNRMLDVLRRTLANRKET</sequence>
<accession>A0A919Y672</accession>
<evidence type="ECO:0000259" key="2">
    <source>
        <dbReference type="Pfam" id="PF03551"/>
    </source>
</evidence>
<dbReference type="SUPFAM" id="SSF46785">
    <property type="entry name" value="Winged helix' DNA-binding domain"/>
    <property type="match status" value="1"/>
</dbReference>
<dbReference type="PANTHER" id="PTHR43252:SF2">
    <property type="entry name" value="TRANSCRIPTION REGULATOR, PADR-LIKE FAMILY"/>
    <property type="match status" value="1"/>
</dbReference>
<dbReference type="PANTHER" id="PTHR43252">
    <property type="entry name" value="TRANSCRIPTIONAL REGULATOR YQJI"/>
    <property type="match status" value="1"/>
</dbReference>
<name>A0A919Y672_9BACL</name>
<evidence type="ECO:0000256" key="1">
    <source>
        <dbReference type="SAM" id="Coils"/>
    </source>
</evidence>
<keyword evidence="5" id="KW-1185">Reference proteome</keyword>
<feature type="domain" description="Transcription regulator PadR C-terminal" evidence="3">
    <location>
        <begin position="105"/>
        <end position="187"/>
    </location>
</feature>
<evidence type="ECO:0000313" key="5">
    <source>
        <dbReference type="Proteomes" id="UP000682811"/>
    </source>
</evidence>
<dbReference type="InterPro" id="IPR036390">
    <property type="entry name" value="WH_DNA-bd_sf"/>
</dbReference>
<keyword evidence="1" id="KW-0175">Coiled coil</keyword>
<protein>
    <submittedName>
        <fullName evidence="4">PadR family transcriptional regulator</fullName>
    </submittedName>
</protein>
<dbReference type="InterPro" id="IPR036388">
    <property type="entry name" value="WH-like_DNA-bd_sf"/>
</dbReference>
<dbReference type="Pfam" id="PF03551">
    <property type="entry name" value="PadR"/>
    <property type="match status" value="1"/>
</dbReference>
<proteinExistence type="predicted"/>
<comment type="caution">
    <text evidence="4">The sequence shown here is derived from an EMBL/GenBank/DDBJ whole genome shotgun (WGS) entry which is preliminary data.</text>
</comment>
<dbReference type="InterPro" id="IPR005149">
    <property type="entry name" value="Tscrpt_reg_PadR_N"/>
</dbReference>
<dbReference type="Gene3D" id="6.10.140.190">
    <property type="match status" value="1"/>
</dbReference>
<dbReference type="AlphaFoldDB" id="A0A919Y672"/>
<evidence type="ECO:0000313" key="4">
    <source>
        <dbReference type="EMBL" id="GIO45681.1"/>
    </source>
</evidence>